<evidence type="ECO:0000256" key="1">
    <source>
        <dbReference type="ARBA" id="ARBA00008889"/>
    </source>
</evidence>
<dbReference type="GO" id="GO:0070180">
    <property type="term" value="F:large ribosomal subunit rRNA binding"/>
    <property type="evidence" value="ECO:0007669"/>
    <property type="project" value="UniProtKB-UniRule"/>
</dbReference>
<organism evidence="6 7">
    <name type="scientific">Candidatus Shapirobacteria bacterium CG03_land_8_20_14_0_80_39_12</name>
    <dbReference type="NCBI Taxonomy" id="1974879"/>
    <lineage>
        <taxon>Bacteria</taxon>
        <taxon>Candidatus Shapironibacteriota</taxon>
    </lineage>
</organism>
<proteinExistence type="inferred from homology"/>
<dbReference type="GO" id="GO:0006412">
    <property type="term" value="P:translation"/>
    <property type="evidence" value="ECO:0007669"/>
    <property type="project" value="UniProtKB-UniRule"/>
</dbReference>
<dbReference type="Gene3D" id="6.10.250.290">
    <property type="match status" value="1"/>
</dbReference>
<keyword evidence="3 5" id="KW-0687">Ribonucleoprotein</keyword>
<evidence type="ECO:0000313" key="7">
    <source>
        <dbReference type="Proteomes" id="UP000229631"/>
    </source>
</evidence>
<comment type="subunit">
    <text evidence="5">Part of the ribosomal stalk of the 50S ribosomal subunit. The N-terminus interacts with L11 and the large rRNA to form the base of the stalk. The C-terminus forms an elongated spine to which L12 dimers bind in a sequential fashion forming a multimeric L10(L12)X complex.</text>
</comment>
<dbReference type="CDD" id="cd05797">
    <property type="entry name" value="Ribosomal_L10"/>
    <property type="match status" value="1"/>
</dbReference>
<keyword evidence="5" id="KW-0699">rRNA-binding</keyword>
<comment type="caution">
    <text evidence="6">The sequence shown here is derived from an EMBL/GenBank/DDBJ whole genome shotgun (WGS) entry which is preliminary data.</text>
</comment>
<dbReference type="InterPro" id="IPR001790">
    <property type="entry name" value="Ribosomal_uL10"/>
</dbReference>
<dbReference type="Proteomes" id="UP000229631">
    <property type="component" value="Unassembled WGS sequence"/>
</dbReference>
<accession>A0A2M7BB56</accession>
<dbReference type="PANTHER" id="PTHR11560">
    <property type="entry name" value="39S RIBOSOMAL PROTEIN L10, MITOCHONDRIAL"/>
    <property type="match status" value="1"/>
</dbReference>
<dbReference type="GO" id="GO:0005840">
    <property type="term" value="C:ribosome"/>
    <property type="evidence" value="ECO:0007669"/>
    <property type="project" value="UniProtKB-KW"/>
</dbReference>
<dbReference type="InterPro" id="IPR043141">
    <property type="entry name" value="Ribosomal_uL10-like_sf"/>
</dbReference>
<evidence type="ECO:0000256" key="4">
    <source>
        <dbReference type="ARBA" id="ARBA00035202"/>
    </source>
</evidence>
<keyword evidence="2 5" id="KW-0689">Ribosomal protein</keyword>
<gene>
    <name evidence="5 6" type="primary">rplJ</name>
    <name evidence="6" type="ORF">COS54_03245</name>
</gene>
<dbReference type="Pfam" id="PF00466">
    <property type="entry name" value="Ribosomal_L10"/>
    <property type="match status" value="1"/>
</dbReference>
<evidence type="ECO:0000256" key="2">
    <source>
        <dbReference type="ARBA" id="ARBA00022980"/>
    </source>
</evidence>
<dbReference type="GO" id="GO:1990904">
    <property type="term" value="C:ribonucleoprotein complex"/>
    <property type="evidence" value="ECO:0007669"/>
    <property type="project" value="UniProtKB-KW"/>
</dbReference>
<dbReference type="NCBIfam" id="NF000955">
    <property type="entry name" value="PRK00099.1-1"/>
    <property type="match status" value="1"/>
</dbReference>
<protein>
    <recommendedName>
        <fullName evidence="4 5">Large ribosomal subunit protein uL10</fullName>
    </recommendedName>
</protein>
<reference evidence="7" key="1">
    <citation type="submission" date="2017-09" db="EMBL/GenBank/DDBJ databases">
        <title>Depth-based differentiation of microbial function through sediment-hosted aquifers and enrichment of novel symbionts in the deep terrestrial subsurface.</title>
        <authorList>
            <person name="Probst A.J."/>
            <person name="Ladd B."/>
            <person name="Jarett J.K."/>
            <person name="Geller-Mcgrath D.E."/>
            <person name="Sieber C.M.K."/>
            <person name="Emerson J.B."/>
            <person name="Anantharaman K."/>
            <person name="Thomas B.C."/>
            <person name="Malmstrom R."/>
            <person name="Stieglmeier M."/>
            <person name="Klingl A."/>
            <person name="Woyke T."/>
            <person name="Ryan C.M."/>
            <person name="Banfield J.F."/>
        </authorList>
    </citation>
    <scope>NUCLEOTIDE SEQUENCE [LARGE SCALE GENOMIC DNA]</scope>
</reference>
<dbReference type="HAMAP" id="MF_00362">
    <property type="entry name" value="Ribosomal_uL10"/>
    <property type="match status" value="1"/>
</dbReference>
<dbReference type="InterPro" id="IPR022973">
    <property type="entry name" value="Ribosomal_uL10_bac"/>
</dbReference>
<dbReference type="AlphaFoldDB" id="A0A2M7BB56"/>
<dbReference type="InterPro" id="IPR047865">
    <property type="entry name" value="Ribosomal_uL10_bac_type"/>
</dbReference>
<dbReference type="EMBL" id="PEVC01000056">
    <property type="protein sequence ID" value="PIV00341.1"/>
    <property type="molecule type" value="Genomic_DNA"/>
</dbReference>
<evidence type="ECO:0000256" key="5">
    <source>
        <dbReference type="HAMAP-Rule" id="MF_00362"/>
    </source>
</evidence>
<dbReference type="SUPFAM" id="SSF160369">
    <property type="entry name" value="Ribosomal protein L10-like"/>
    <property type="match status" value="1"/>
</dbReference>
<name>A0A2M7BB56_9BACT</name>
<dbReference type="Gene3D" id="3.30.70.1730">
    <property type="match status" value="1"/>
</dbReference>
<comment type="similarity">
    <text evidence="1 5">Belongs to the universal ribosomal protein uL10 family.</text>
</comment>
<keyword evidence="5" id="KW-0694">RNA-binding</keyword>
<sequence length="171" mass="18974">MKKQDKIFEVENLNAKIKAAKTVALIDYRGIKVNQINQLREKVRQAGGELQVTKNNLLYRALKENSYPVKKGEYTTGPTLALFSNADEITPLKALVEFGKGLSLLPLKIGFMAGKILSGEELTRFAALPGKKELQAKLVGILIGQPQKLVYALNWNIQKLVLVLNAVKTQK</sequence>
<evidence type="ECO:0000313" key="6">
    <source>
        <dbReference type="EMBL" id="PIV00341.1"/>
    </source>
</evidence>
<comment type="function">
    <text evidence="5">Forms part of the ribosomal stalk, playing a central role in the interaction of the ribosome with GTP-bound translation factors.</text>
</comment>
<evidence type="ECO:0000256" key="3">
    <source>
        <dbReference type="ARBA" id="ARBA00023274"/>
    </source>
</evidence>